<feature type="active site" description="Nucleophile" evidence="6">
    <location>
        <position position="24"/>
    </location>
</feature>
<evidence type="ECO:0000313" key="10">
    <source>
        <dbReference type="Proteomes" id="UP000242146"/>
    </source>
</evidence>
<feature type="binding site" evidence="8">
    <location>
        <position position="24"/>
    </location>
    <ligand>
        <name>Mg(2+)</name>
        <dbReference type="ChEBI" id="CHEBI:18420"/>
    </ligand>
</feature>
<organism evidence="9 10">
    <name type="scientific">Hesseltinella vesiculosa</name>
    <dbReference type="NCBI Taxonomy" id="101127"/>
    <lineage>
        <taxon>Eukaryota</taxon>
        <taxon>Fungi</taxon>
        <taxon>Fungi incertae sedis</taxon>
        <taxon>Mucoromycota</taxon>
        <taxon>Mucoromycotina</taxon>
        <taxon>Mucoromycetes</taxon>
        <taxon>Mucorales</taxon>
        <taxon>Cunninghamellaceae</taxon>
        <taxon>Hesseltinella</taxon>
    </lineage>
</organism>
<comment type="cofactor">
    <cofactor evidence="8">
        <name>Mg(2+)</name>
        <dbReference type="ChEBI" id="CHEBI:18420"/>
    </cofactor>
    <text evidence="8">Divalent metal ions. Mg(2+) is the most effective.</text>
</comment>
<dbReference type="AlphaFoldDB" id="A0A1X2G8D2"/>
<dbReference type="InterPro" id="IPR023214">
    <property type="entry name" value="HAD_sf"/>
</dbReference>
<dbReference type="Pfam" id="PF13242">
    <property type="entry name" value="Hydrolase_like"/>
    <property type="match status" value="1"/>
</dbReference>
<evidence type="ECO:0000256" key="1">
    <source>
        <dbReference type="ARBA" id="ARBA00022801"/>
    </source>
</evidence>
<dbReference type="Gene3D" id="3.40.50.1000">
    <property type="entry name" value="HAD superfamily/HAD-like"/>
    <property type="match status" value="2"/>
</dbReference>
<dbReference type="GO" id="GO:0008967">
    <property type="term" value="F:phosphoglycolate phosphatase activity"/>
    <property type="evidence" value="ECO:0007669"/>
    <property type="project" value="EnsemblFungi"/>
</dbReference>
<evidence type="ECO:0000256" key="2">
    <source>
        <dbReference type="ARBA" id="ARBA00050247"/>
    </source>
</evidence>
<feature type="binding site" evidence="8">
    <location>
        <position position="242"/>
    </location>
    <ligand>
        <name>Mg(2+)</name>
        <dbReference type="ChEBI" id="CHEBI:18420"/>
    </ligand>
</feature>
<evidence type="ECO:0000313" key="9">
    <source>
        <dbReference type="EMBL" id="ORX47527.1"/>
    </source>
</evidence>
<evidence type="ECO:0000256" key="8">
    <source>
        <dbReference type="PIRSR" id="PIRSR000915-3"/>
    </source>
</evidence>
<evidence type="ECO:0000256" key="6">
    <source>
        <dbReference type="PIRSR" id="PIRSR000915-1"/>
    </source>
</evidence>
<dbReference type="InterPro" id="IPR006357">
    <property type="entry name" value="HAD-SF_hydro_IIA"/>
</dbReference>
<dbReference type="GO" id="GO:0005737">
    <property type="term" value="C:cytoplasm"/>
    <property type="evidence" value="ECO:0007669"/>
    <property type="project" value="TreeGrafter"/>
</dbReference>
<dbReference type="InterPro" id="IPR006349">
    <property type="entry name" value="PGP_euk"/>
</dbReference>
<proteinExistence type="predicted"/>
<gene>
    <name evidence="9" type="ORF">DM01DRAFT_1410265</name>
</gene>
<protein>
    <recommendedName>
        <fullName evidence="4 5">4-nitrophenylphosphatase</fullName>
        <shortName evidence="5">PNPPase</shortName>
        <ecNumber evidence="3 5">3.1.3.41</ecNumber>
    </recommendedName>
</protein>
<feature type="active site" description="Proton donor" evidence="6">
    <location>
        <position position="26"/>
    </location>
</feature>
<dbReference type="PIRSF" id="PIRSF000915">
    <property type="entry name" value="PGP-type_phosphatase"/>
    <property type="match status" value="1"/>
</dbReference>
<dbReference type="OrthoDB" id="413953at2759"/>
<dbReference type="PANTHER" id="PTHR19288">
    <property type="entry name" value="4-NITROPHENYLPHOSPHATASE-RELATED"/>
    <property type="match status" value="1"/>
</dbReference>
<keyword evidence="10" id="KW-1185">Reference proteome</keyword>
<keyword evidence="8" id="KW-0479">Metal-binding</keyword>
<dbReference type="GO" id="GO:0046872">
    <property type="term" value="F:metal ion binding"/>
    <property type="evidence" value="ECO:0007669"/>
    <property type="project" value="UniProtKB-KW"/>
</dbReference>
<dbReference type="EC" id="3.1.3.41" evidence="3 5"/>
<sequence>MTTKLTTNDTLSSFIDKYDNFLFDCDGVLWHGDQAIPGVIEVMNKLRAKNKRICFVTNNSTTSRVNFHKKFDRIGIEANLDEIFSSAVATASYLKHIVKLPADKKVYVIGMNGITEELGKEGIQSFGGEADNGVWPNDPIPNDPSVAAVVVGLDTQVNYRKYAKAFTYLRNNPGCLFIATNGDTTFPIHGSLFPGAGAIQAPLVTALNRQPDAVLGKPAQNMMEAIFAQYDFDKSRTVMVGDRLDTDIDFGLQAGLDTLCVLTGVTSEDQLLSTSNTTNPTYYMDSFADFSKVL</sequence>
<dbReference type="Pfam" id="PF13344">
    <property type="entry name" value="Hydrolase_6"/>
    <property type="match status" value="1"/>
</dbReference>
<dbReference type="EMBL" id="MCGT01000033">
    <property type="protein sequence ID" value="ORX47527.1"/>
    <property type="molecule type" value="Genomic_DNA"/>
</dbReference>
<evidence type="ECO:0000256" key="4">
    <source>
        <dbReference type="ARBA" id="ARBA00069197"/>
    </source>
</evidence>
<dbReference type="InterPro" id="IPR036412">
    <property type="entry name" value="HAD-like_sf"/>
</dbReference>
<dbReference type="NCBIfam" id="TIGR01452">
    <property type="entry name" value="PGP_euk"/>
    <property type="match status" value="1"/>
</dbReference>
<evidence type="ECO:0000256" key="3">
    <source>
        <dbReference type="ARBA" id="ARBA00066659"/>
    </source>
</evidence>
<dbReference type="GO" id="GO:0004721">
    <property type="term" value="F:phosphoprotein phosphatase activity"/>
    <property type="evidence" value="ECO:0007669"/>
    <property type="project" value="EnsemblFungi"/>
</dbReference>
<comment type="caution">
    <text evidence="9">The sequence shown here is derived from an EMBL/GenBank/DDBJ whole genome shotgun (WGS) entry which is preliminary data.</text>
</comment>
<dbReference type="GO" id="GO:0004035">
    <property type="term" value="F:alkaline phosphatase activity"/>
    <property type="evidence" value="ECO:0007669"/>
    <property type="project" value="EnsemblFungi"/>
</dbReference>
<feature type="binding site" evidence="8">
    <location>
        <position position="26"/>
    </location>
    <ligand>
        <name>Mg(2+)</name>
        <dbReference type="ChEBI" id="CHEBI:18420"/>
    </ligand>
</feature>
<dbReference type="GO" id="GO:0005975">
    <property type="term" value="P:carbohydrate metabolic process"/>
    <property type="evidence" value="ECO:0007669"/>
    <property type="project" value="EnsemblFungi"/>
</dbReference>
<keyword evidence="8" id="KW-0460">Magnesium</keyword>
<keyword evidence="1 5" id="KW-0378">Hydrolase</keyword>
<dbReference type="STRING" id="101127.A0A1X2G8D2"/>
<dbReference type="Proteomes" id="UP000242146">
    <property type="component" value="Unassembled WGS sequence"/>
</dbReference>
<feature type="binding site" evidence="7">
    <location>
        <position position="217"/>
    </location>
    <ligand>
        <name>substrate</name>
    </ligand>
</feature>
<dbReference type="PANTHER" id="PTHR19288:SF46">
    <property type="entry name" value="HALOACID DEHALOGENASE-LIKE HYDROLASE DOMAIN-CONTAINING PROTEIN 2"/>
    <property type="match status" value="1"/>
</dbReference>
<dbReference type="SUPFAM" id="SSF56784">
    <property type="entry name" value="HAD-like"/>
    <property type="match status" value="1"/>
</dbReference>
<evidence type="ECO:0000256" key="5">
    <source>
        <dbReference type="PIRNR" id="PIRNR000915"/>
    </source>
</evidence>
<reference evidence="9 10" key="1">
    <citation type="submission" date="2016-07" db="EMBL/GenBank/DDBJ databases">
        <title>Pervasive Adenine N6-methylation of Active Genes in Fungi.</title>
        <authorList>
            <consortium name="DOE Joint Genome Institute"/>
            <person name="Mondo S.J."/>
            <person name="Dannebaum R.O."/>
            <person name="Kuo R.C."/>
            <person name="Labutti K."/>
            <person name="Haridas S."/>
            <person name="Kuo A."/>
            <person name="Salamov A."/>
            <person name="Ahrendt S.R."/>
            <person name="Lipzen A."/>
            <person name="Sullivan W."/>
            <person name="Andreopoulos W.B."/>
            <person name="Clum A."/>
            <person name="Lindquist E."/>
            <person name="Daum C."/>
            <person name="Ramamoorthy G.K."/>
            <person name="Gryganskyi A."/>
            <person name="Culley D."/>
            <person name="Magnuson J.K."/>
            <person name="James T.Y."/>
            <person name="O'Malley M.A."/>
            <person name="Stajich J.E."/>
            <person name="Spatafora J.W."/>
            <person name="Visel A."/>
            <person name="Grigoriev I.V."/>
        </authorList>
    </citation>
    <scope>NUCLEOTIDE SEQUENCE [LARGE SCALE GENOMIC DNA]</scope>
    <source>
        <strain evidence="9 10">NRRL 3301</strain>
    </source>
</reference>
<dbReference type="FunFam" id="3.40.50.1000:FF:000039">
    <property type="entry name" value="Phosphoglycolate phosphatase"/>
    <property type="match status" value="1"/>
</dbReference>
<dbReference type="NCBIfam" id="TIGR01460">
    <property type="entry name" value="HAD-SF-IIA"/>
    <property type="match status" value="1"/>
</dbReference>
<name>A0A1X2G8D2_9FUNG</name>
<accession>A0A1X2G8D2</accession>
<evidence type="ECO:0000256" key="7">
    <source>
        <dbReference type="PIRSR" id="PIRSR000915-2"/>
    </source>
</evidence>
<comment type="catalytic activity">
    <reaction evidence="2 5">
        <text>4-nitrophenyl phosphate + H2O = 4-nitrophenol + phosphate + H(+)</text>
        <dbReference type="Rhea" id="RHEA:21664"/>
        <dbReference type="ChEBI" id="CHEBI:15377"/>
        <dbReference type="ChEBI" id="CHEBI:15378"/>
        <dbReference type="ChEBI" id="CHEBI:43474"/>
        <dbReference type="ChEBI" id="CHEBI:57917"/>
        <dbReference type="ChEBI" id="CHEBI:61146"/>
        <dbReference type="EC" id="3.1.3.41"/>
    </reaction>
</comment>